<keyword evidence="2" id="KW-1185">Reference proteome</keyword>
<dbReference type="AlphaFoldDB" id="A0A8J7QEQ6"/>
<dbReference type="Proteomes" id="UP000664417">
    <property type="component" value="Unassembled WGS sequence"/>
</dbReference>
<reference evidence="1" key="1">
    <citation type="submission" date="2021-03" db="EMBL/GenBank/DDBJ databases">
        <authorList>
            <person name="Wang G."/>
        </authorList>
    </citation>
    <scope>NUCLEOTIDE SEQUENCE</scope>
    <source>
        <strain evidence="1">KCTC 12899</strain>
    </source>
</reference>
<dbReference type="SUPFAM" id="SSF52540">
    <property type="entry name" value="P-loop containing nucleoside triphosphate hydrolases"/>
    <property type="match status" value="1"/>
</dbReference>
<dbReference type="InterPro" id="IPR027417">
    <property type="entry name" value="P-loop_NTPase"/>
</dbReference>
<dbReference type="RefSeq" id="WP_207862885.1">
    <property type="nucleotide sequence ID" value="NZ_JAFREP010000045.1"/>
</dbReference>
<accession>A0A8J7QEQ6</accession>
<keyword evidence="1" id="KW-0547">Nucleotide-binding</keyword>
<organism evidence="1 2">
    <name type="scientific">Acanthopleuribacter pedis</name>
    <dbReference type="NCBI Taxonomy" id="442870"/>
    <lineage>
        <taxon>Bacteria</taxon>
        <taxon>Pseudomonadati</taxon>
        <taxon>Acidobacteriota</taxon>
        <taxon>Holophagae</taxon>
        <taxon>Acanthopleuribacterales</taxon>
        <taxon>Acanthopleuribacteraceae</taxon>
        <taxon>Acanthopleuribacter</taxon>
    </lineage>
</organism>
<sequence length="261" mass="30138">MPVDLPSLFTPYRALKGENPDPFIGRRETLNDALDTLRYGQGHMIITGEVGIGKTSFAWHLMKTLSGDENFQTIRTHEKGSSQERVACIWHECEARTERLEDLIATIINSPCFSSLMGKPAQPGNFGEKSKAITRNFGKILDDLLLTLDEYLAWLYEHHDKVYIFSDQIESGDFFAYLNTLIRTTNTCQFVLTMEDRYHEYLVKNNKASDRLFYIVHLDFLQEEEFVSHFKNYLPIPVSTDLVSESNHTMHAAFTFRQRPI</sequence>
<dbReference type="EMBL" id="JAFREP010000045">
    <property type="protein sequence ID" value="MBO1322914.1"/>
    <property type="molecule type" value="Genomic_DNA"/>
</dbReference>
<protein>
    <submittedName>
        <fullName evidence="1">ATP-binding protein</fullName>
    </submittedName>
</protein>
<dbReference type="GO" id="GO:0005524">
    <property type="term" value="F:ATP binding"/>
    <property type="evidence" value="ECO:0007669"/>
    <property type="project" value="UniProtKB-KW"/>
</dbReference>
<evidence type="ECO:0000313" key="1">
    <source>
        <dbReference type="EMBL" id="MBO1322914.1"/>
    </source>
</evidence>
<keyword evidence="1" id="KW-0067">ATP-binding</keyword>
<dbReference type="Gene3D" id="3.40.50.300">
    <property type="entry name" value="P-loop containing nucleotide triphosphate hydrolases"/>
    <property type="match status" value="1"/>
</dbReference>
<gene>
    <name evidence="1" type="ORF">J3U88_30900</name>
</gene>
<proteinExistence type="predicted"/>
<comment type="caution">
    <text evidence="1">The sequence shown here is derived from an EMBL/GenBank/DDBJ whole genome shotgun (WGS) entry which is preliminary data.</text>
</comment>
<evidence type="ECO:0000313" key="2">
    <source>
        <dbReference type="Proteomes" id="UP000664417"/>
    </source>
</evidence>
<name>A0A8J7QEQ6_9BACT</name>